<proteinExistence type="inferred from homology"/>
<dbReference type="PANTHER" id="PTHR22754">
    <property type="entry name" value="DISCO-INTERACTING PROTEIN 2 DIP2 -RELATED"/>
    <property type="match status" value="1"/>
</dbReference>
<dbReference type="SUPFAM" id="SSF56801">
    <property type="entry name" value="Acetyl-CoA synthetase-like"/>
    <property type="match status" value="1"/>
</dbReference>
<accession>E5XN11</accession>
<dbReference type="InterPro" id="IPR042099">
    <property type="entry name" value="ANL_N_sf"/>
</dbReference>
<dbReference type="GO" id="GO:0005886">
    <property type="term" value="C:plasma membrane"/>
    <property type="evidence" value="ECO:0007669"/>
    <property type="project" value="TreeGrafter"/>
</dbReference>
<comment type="similarity">
    <text evidence="1">Belongs to the ATP-dependent AMP-binding enzyme family.</text>
</comment>
<comment type="caution">
    <text evidence="3">The sequence shown here is derived from an EMBL/GenBank/DDBJ whole genome shotgun (WGS) entry which is preliminary data.</text>
</comment>
<dbReference type="HOGENOM" id="CLU_000022_23_7_11"/>
<keyword evidence="4" id="KW-1185">Reference proteome</keyword>
<evidence type="ECO:0000259" key="2">
    <source>
        <dbReference type="Pfam" id="PF00501"/>
    </source>
</evidence>
<dbReference type="Pfam" id="PF00501">
    <property type="entry name" value="AMP-binding"/>
    <property type="match status" value="1"/>
</dbReference>
<dbReference type="EMBL" id="ACZI02000003">
    <property type="protein sequence ID" value="EFV14269.2"/>
    <property type="molecule type" value="Genomic_DNA"/>
</dbReference>
<evidence type="ECO:0000313" key="3">
    <source>
        <dbReference type="EMBL" id="EFV14269.2"/>
    </source>
</evidence>
<name>E5XN11_SEGRC</name>
<dbReference type="PANTHER" id="PTHR22754:SF32">
    <property type="entry name" value="DISCO-INTERACTING PROTEIN 2"/>
    <property type="match status" value="1"/>
</dbReference>
<organism evidence="3 4">
    <name type="scientific">Segniliparus rugosus (strain ATCC BAA-974 / DSM 45345 / CCUG 50838 / CIP 108380 / JCM 13579 / CDC 945)</name>
    <dbReference type="NCBI Taxonomy" id="679197"/>
    <lineage>
        <taxon>Bacteria</taxon>
        <taxon>Bacillati</taxon>
        <taxon>Actinomycetota</taxon>
        <taxon>Actinomycetes</taxon>
        <taxon>Mycobacteriales</taxon>
        <taxon>Segniliparaceae</taxon>
        <taxon>Segniliparus</taxon>
    </lineage>
</organism>
<dbReference type="GO" id="GO:0070566">
    <property type="term" value="F:adenylyltransferase activity"/>
    <property type="evidence" value="ECO:0007669"/>
    <property type="project" value="TreeGrafter"/>
</dbReference>
<evidence type="ECO:0000256" key="1">
    <source>
        <dbReference type="ARBA" id="ARBA00006432"/>
    </source>
</evidence>
<dbReference type="Gene3D" id="3.30.300.30">
    <property type="match status" value="1"/>
</dbReference>
<dbReference type="STRING" id="679197.HMPREF9336_00881"/>
<dbReference type="PROSITE" id="PS00455">
    <property type="entry name" value="AMP_BINDING"/>
    <property type="match status" value="1"/>
</dbReference>
<dbReference type="eggNOG" id="COG0318">
    <property type="taxonomic scope" value="Bacteria"/>
</dbReference>
<feature type="domain" description="AMP-dependent synthetase/ligase" evidence="2">
    <location>
        <begin position="30"/>
        <end position="408"/>
    </location>
</feature>
<dbReference type="InterPro" id="IPR045851">
    <property type="entry name" value="AMP-bd_C_sf"/>
</dbReference>
<dbReference type="Proteomes" id="UP000004816">
    <property type="component" value="Unassembled WGS sequence"/>
</dbReference>
<evidence type="ECO:0000313" key="4">
    <source>
        <dbReference type="Proteomes" id="UP000004816"/>
    </source>
</evidence>
<reference evidence="3 4" key="1">
    <citation type="journal article" date="2011" name="Stand. Genomic Sci.">
        <title>High quality draft genome sequence of Segniliparus rugosus CDC 945(T)= (ATCC BAA-974(T)).</title>
        <authorList>
            <person name="Earl A.M."/>
            <person name="Desjardins C.A."/>
            <person name="Fitzgerald M.G."/>
            <person name="Arachchi H.M."/>
            <person name="Zeng Q."/>
            <person name="Mehta T."/>
            <person name="Griggs A."/>
            <person name="Birren B.W."/>
            <person name="Toney N.C."/>
            <person name="Carr J."/>
            <person name="Posey J."/>
            <person name="Butler W.R."/>
        </authorList>
    </citation>
    <scope>NUCLEOTIDE SEQUENCE [LARGE SCALE GENOMIC DNA]</scope>
    <source>
        <strain evidence="4">ATCC BAA-974 / DSM 45345 / CCUG 50838 / CIP 108380 / JCM 13579 / CDC 945</strain>
    </source>
</reference>
<dbReference type="OrthoDB" id="3671040at2"/>
<dbReference type="InterPro" id="IPR000873">
    <property type="entry name" value="AMP-dep_synth/lig_dom"/>
</dbReference>
<dbReference type="GO" id="GO:0006633">
    <property type="term" value="P:fatty acid biosynthetic process"/>
    <property type="evidence" value="ECO:0007669"/>
    <property type="project" value="TreeGrafter"/>
</dbReference>
<dbReference type="InterPro" id="IPR020845">
    <property type="entry name" value="AMP-binding_CS"/>
</dbReference>
<dbReference type="Gene3D" id="3.40.50.12780">
    <property type="entry name" value="N-terminal domain of ligase-like"/>
    <property type="match status" value="1"/>
</dbReference>
<dbReference type="AlphaFoldDB" id="E5XN11"/>
<gene>
    <name evidence="3" type="ORF">HMPREF9336_00881</name>
</gene>
<protein>
    <recommendedName>
        <fullName evidence="2">AMP-dependent synthetase/ligase domain-containing protein</fullName>
    </recommendedName>
</protein>
<sequence length="578" mass="61751">MGMLTWLDSPSLDTGIYFASDDANPVWSFASYADLAGDALRTASLLRRHGLERNGVVSILLPEPRDFLPAFYGALAAGGTPSPMATPLTFRSFDQYKQHVADILHASEPALVLVDPALADLVRAAVAARELRAVVLEFHAGLADGEEAGPPGLLADFALLQFTSGSSGTPKGVQVSATNLTDNIAAIGARSEVTRDDTFVSWLPHYHDMGLIGVLLQMATFGVNLRLLKPVQFVRSPIAWLRSLGQDGATATVAPSFGYAYAARRVRPEDLEGFDFSRWRMAAIAAERTDPVGIRKFVELAEPHGFSPKAFQVAYGLAEATLGVSSTRIGKPIRMVQLEQSALRDDEPVVIAQESVLGAPVSEGNWLVSCGTGDKTIRPEIIDGNGDPLPELRHGQIRVHGSSVAHGYRAAPHAQTSTSFHDGVLDTGDTGFMLDGELYVIGRMGDSIKVRGVKLFAEDLDVKIGLSAGLRIGRHAAILGTVGSTDVVSVIVESPDSAWLPAVKSVLSSVTSENIGVAVFRGEAGAIERTSSGKPRRRVLWQRLLDGELPVELVHTNWGDVATGPHPWPTRERAASPA</sequence>